<keyword evidence="16" id="KW-1185">Reference proteome</keyword>
<keyword evidence="8" id="KW-0010">Activator</keyword>
<evidence type="ECO:0000313" key="15">
    <source>
        <dbReference type="EMBL" id="KAJ6225227.1"/>
    </source>
</evidence>
<name>A0A9Q0MIW8_BLOTA</name>
<keyword evidence="5" id="KW-0112">Calmodulin-binding</keyword>
<evidence type="ECO:0000256" key="8">
    <source>
        <dbReference type="ARBA" id="ARBA00023159"/>
    </source>
</evidence>
<evidence type="ECO:0000256" key="1">
    <source>
        <dbReference type="ARBA" id="ARBA00004324"/>
    </source>
</evidence>
<feature type="compositionally biased region" description="Low complexity" evidence="13">
    <location>
        <begin position="555"/>
        <end position="566"/>
    </location>
</feature>
<comment type="subcellular location">
    <subcellularLocation>
        <location evidence="1">Nucleus speckle</location>
    </subcellularLocation>
</comment>
<feature type="compositionally biased region" description="Pro residues" evidence="13">
    <location>
        <begin position="567"/>
        <end position="586"/>
    </location>
</feature>
<dbReference type="Pfam" id="PF00505">
    <property type="entry name" value="HMG_box"/>
    <property type="match status" value="1"/>
</dbReference>
<keyword evidence="9" id="KW-0804">Transcription</keyword>
<feature type="DNA-binding region" description="HMG box" evidence="12">
    <location>
        <begin position="616"/>
        <end position="684"/>
    </location>
</feature>
<dbReference type="GO" id="GO:0005516">
    <property type="term" value="F:calmodulin binding"/>
    <property type="evidence" value="ECO:0007669"/>
    <property type="project" value="UniProtKB-KW"/>
</dbReference>
<comment type="caution">
    <text evidence="15">The sequence shown here is derived from an EMBL/GenBank/DDBJ whole genome shotgun (WGS) entry which is preliminary data.</text>
</comment>
<dbReference type="InterPro" id="IPR036910">
    <property type="entry name" value="HMG_box_dom_sf"/>
</dbReference>
<sequence>MDSISLLSDECDEMNEKIIEYIGKIKSKMEHIFDQRTNNVRTTNYTMIKFTTTKRNRLWFMKMSELFVDGILCSNSGYQEIIHIDIVRKLIPTNHFWKNPRKIVKDIQMIQYNTNLTDELLFEIVHFAYHKEFKFERTCSSNLRSVIEFASNFNVIDLIQYCFTYFMKHCSPELVLKTYELATKPQFHNRHAKLFFQRYIEDNIKFVIISTNSMDNRYSHVNRNKQQQSIQEQDSKVQRVNNYFLNNIEPYLNQEQPQQHKPNVPSSSNNYFLETLSPNEVEYHINRINSSVPFLYATTNHQKTSTITSAQFEIGTIDSFDDDPQSSVEVENSVSGDMNNQISDAMKILRSLTNDQETSSINRDSSLSSNCIANSSMDNVDQISAQFDQYNSYQYSIPTSSAISESYYGSNETDSALNEIDNLTSTINDERYSNHYANKLISSNKEEIKNEEQVMNGSQTEYDSTNDHENVSNQLPYYVIYYDQTTSMPFGHFLVNPNDSSEVQQRSQSVIKQSTNSFNEQYYASIGDDDTINYTKQSTLTSIPLSSDNNGNLVPPQLRPSSSSSLPPQPAPPPPMSHTIAPPPPPIVLSSEASTYGRMNGTRKAFGTFTASGEKIRRPPNAFMIFAKDRRREILYSNRSLTNKEVSKVLGSEWRLLSPDVRTRYQQMSEEMRHEHQLKYPGYYYSPIEARRMKEERKMKRLGNNNNNGGIGGGSIGNESYHNST</sequence>
<feature type="compositionally biased region" description="Polar residues" evidence="13">
    <location>
        <begin position="543"/>
        <end position="552"/>
    </location>
</feature>
<evidence type="ECO:0000256" key="10">
    <source>
        <dbReference type="ARBA" id="ARBA00032498"/>
    </source>
</evidence>
<dbReference type="SMART" id="SM00398">
    <property type="entry name" value="HMG"/>
    <property type="match status" value="1"/>
</dbReference>
<evidence type="ECO:0000256" key="7">
    <source>
        <dbReference type="ARBA" id="ARBA00023125"/>
    </source>
</evidence>
<comment type="function">
    <text evidence="11">Transcriptional regulator that controls a genetic switch in male development. It is necessary and sufficient for initiating male sex determination by directing the development of supporting cell precursors (pre-Sertoli cells) as Sertoli rather than granulosa cells. Involved in different aspects of gene regulation including promoter activation or repression. Binds to the DNA consensus sequence 5'-[AT]AACAA[AT]-3'. SRY HMG box recognizes DNA by partial intercalation in the minor groove and promotes DNA bending. Also involved in pre-mRNA splicing. In male adult brain involved in the maintenance of motor functions of dopaminergic neurons.</text>
</comment>
<feature type="region of interest" description="Disordered" evidence="13">
    <location>
        <begin position="543"/>
        <end position="586"/>
    </location>
</feature>
<dbReference type="Gene3D" id="1.10.30.10">
    <property type="entry name" value="High mobility group box domain"/>
    <property type="match status" value="1"/>
</dbReference>
<dbReference type="GO" id="GO:0016607">
    <property type="term" value="C:nuclear speck"/>
    <property type="evidence" value="ECO:0007669"/>
    <property type="project" value="UniProtKB-SubCell"/>
</dbReference>
<evidence type="ECO:0000256" key="12">
    <source>
        <dbReference type="PROSITE-ProRule" id="PRU00267"/>
    </source>
</evidence>
<dbReference type="AlphaFoldDB" id="A0A9Q0MIW8"/>
<evidence type="ECO:0000256" key="6">
    <source>
        <dbReference type="ARBA" id="ARBA00022928"/>
    </source>
</evidence>
<organism evidence="15 16">
    <name type="scientific">Blomia tropicalis</name>
    <name type="common">Mite</name>
    <dbReference type="NCBI Taxonomy" id="40697"/>
    <lineage>
        <taxon>Eukaryota</taxon>
        <taxon>Metazoa</taxon>
        <taxon>Ecdysozoa</taxon>
        <taxon>Arthropoda</taxon>
        <taxon>Chelicerata</taxon>
        <taxon>Arachnida</taxon>
        <taxon>Acari</taxon>
        <taxon>Acariformes</taxon>
        <taxon>Sarcoptiformes</taxon>
        <taxon>Astigmata</taxon>
        <taxon>Glycyphagoidea</taxon>
        <taxon>Echimyopodidae</taxon>
        <taxon>Blomia</taxon>
    </lineage>
</organism>
<keyword evidence="7 12" id="KW-0238">DNA-binding</keyword>
<dbReference type="InterPro" id="IPR050140">
    <property type="entry name" value="SRY-related_HMG-box_TF-like"/>
</dbReference>
<dbReference type="PROSITE" id="PS50118">
    <property type="entry name" value="HMG_BOX_2"/>
    <property type="match status" value="1"/>
</dbReference>
<evidence type="ECO:0000313" key="16">
    <source>
        <dbReference type="Proteomes" id="UP001142055"/>
    </source>
</evidence>
<evidence type="ECO:0000256" key="4">
    <source>
        <dbReference type="ARBA" id="ARBA00022782"/>
    </source>
</evidence>
<keyword evidence="4" id="KW-0221">Differentiation</keyword>
<gene>
    <name evidence="15" type="ORF">RDWZM_003772</name>
</gene>
<dbReference type="GO" id="GO:0007548">
    <property type="term" value="P:sex differentiation"/>
    <property type="evidence" value="ECO:0007669"/>
    <property type="project" value="UniProtKB-KW"/>
</dbReference>
<evidence type="ECO:0000256" key="3">
    <source>
        <dbReference type="ARBA" id="ARBA00019052"/>
    </source>
</evidence>
<dbReference type="GO" id="GO:0000978">
    <property type="term" value="F:RNA polymerase II cis-regulatory region sequence-specific DNA binding"/>
    <property type="evidence" value="ECO:0007669"/>
    <property type="project" value="TreeGrafter"/>
</dbReference>
<dbReference type="PANTHER" id="PTHR10270:SF161">
    <property type="entry name" value="SEX-DETERMINING REGION Y PROTEIN"/>
    <property type="match status" value="1"/>
</dbReference>
<dbReference type="EMBL" id="JAPWDV010000001">
    <property type="protein sequence ID" value="KAJ6225227.1"/>
    <property type="molecule type" value="Genomic_DNA"/>
</dbReference>
<dbReference type="PANTHER" id="PTHR10270">
    <property type="entry name" value="SOX TRANSCRIPTION FACTOR"/>
    <property type="match status" value="1"/>
</dbReference>
<comment type="similarity">
    <text evidence="2">Belongs to the SRY family.</text>
</comment>
<dbReference type="SUPFAM" id="SSF47095">
    <property type="entry name" value="HMG-box"/>
    <property type="match status" value="1"/>
</dbReference>
<evidence type="ECO:0000256" key="9">
    <source>
        <dbReference type="ARBA" id="ARBA00023163"/>
    </source>
</evidence>
<accession>A0A9Q0MIW8</accession>
<reference evidence="15" key="1">
    <citation type="submission" date="2022-12" db="EMBL/GenBank/DDBJ databases">
        <title>Genome assemblies of Blomia tropicalis.</title>
        <authorList>
            <person name="Cui Y."/>
        </authorList>
    </citation>
    <scope>NUCLEOTIDE SEQUENCE</scope>
    <source>
        <tissue evidence="15">Adult mites</tissue>
    </source>
</reference>
<evidence type="ECO:0000256" key="13">
    <source>
        <dbReference type="SAM" id="MobiDB-lite"/>
    </source>
</evidence>
<keyword evidence="12" id="KW-0539">Nucleus</keyword>
<evidence type="ECO:0000259" key="14">
    <source>
        <dbReference type="PROSITE" id="PS50118"/>
    </source>
</evidence>
<dbReference type="GO" id="GO:0001228">
    <property type="term" value="F:DNA-binding transcription activator activity, RNA polymerase II-specific"/>
    <property type="evidence" value="ECO:0007669"/>
    <property type="project" value="TreeGrafter"/>
</dbReference>
<dbReference type="InterPro" id="IPR011333">
    <property type="entry name" value="SKP1/BTB/POZ_sf"/>
</dbReference>
<dbReference type="GO" id="GO:0030154">
    <property type="term" value="P:cell differentiation"/>
    <property type="evidence" value="ECO:0007669"/>
    <property type="project" value="UniProtKB-KW"/>
</dbReference>
<keyword evidence="6" id="KW-0726">Sexual differentiation</keyword>
<evidence type="ECO:0000256" key="5">
    <source>
        <dbReference type="ARBA" id="ARBA00022860"/>
    </source>
</evidence>
<evidence type="ECO:0000256" key="11">
    <source>
        <dbReference type="ARBA" id="ARBA00045821"/>
    </source>
</evidence>
<dbReference type="Proteomes" id="UP001142055">
    <property type="component" value="Chromosome 1"/>
</dbReference>
<feature type="domain" description="HMG box" evidence="14">
    <location>
        <begin position="616"/>
        <end position="684"/>
    </location>
</feature>
<dbReference type="InterPro" id="IPR009071">
    <property type="entry name" value="HMG_box_dom"/>
</dbReference>
<dbReference type="Gene3D" id="3.30.710.10">
    <property type="entry name" value="Potassium Channel Kv1.1, Chain A"/>
    <property type="match status" value="1"/>
</dbReference>
<feature type="region of interest" description="Disordered" evidence="13">
    <location>
        <begin position="702"/>
        <end position="725"/>
    </location>
</feature>
<dbReference type="CDD" id="cd01389">
    <property type="entry name" value="HMG-box_ROX1-like"/>
    <property type="match status" value="1"/>
</dbReference>
<protein>
    <recommendedName>
        <fullName evidence="3">Sex-determining region Y protein</fullName>
    </recommendedName>
    <alternativeName>
        <fullName evidence="10">Testis-determining factor</fullName>
    </alternativeName>
</protein>
<proteinExistence type="inferred from homology"/>
<evidence type="ECO:0000256" key="2">
    <source>
        <dbReference type="ARBA" id="ARBA00005998"/>
    </source>
</evidence>